<feature type="transmembrane region" description="Helical" evidence="1">
    <location>
        <begin position="46"/>
        <end position="69"/>
    </location>
</feature>
<feature type="transmembrane region" description="Helical" evidence="1">
    <location>
        <begin position="287"/>
        <end position="305"/>
    </location>
</feature>
<keyword evidence="1" id="KW-0472">Membrane</keyword>
<proteinExistence type="predicted"/>
<keyword evidence="1" id="KW-0812">Transmembrane</keyword>
<evidence type="ECO:0000256" key="1">
    <source>
        <dbReference type="SAM" id="Phobius"/>
    </source>
</evidence>
<dbReference type="EMBL" id="BSTJ01000004">
    <property type="protein sequence ID" value="GLY75905.1"/>
    <property type="molecule type" value="Genomic_DNA"/>
</dbReference>
<dbReference type="Proteomes" id="UP001165135">
    <property type="component" value="Unassembled WGS sequence"/>
</dbReference>
<evidence type="ECO:0000313" key="3">
    <source>
        <dbReference type="Proteomes" id="UP001165135"/>
    </source>
</evidence>
<protein>
    <submittedName>
        <fullName evidence="2">Uncharacterized protein</fullName>
    </submittedName>
</protein>
<keyword evidence="1" id="KW-1133">Transmembrane helix</keyword>
<feature type="transmembrane region" description="Helical" evidence="1">
    <location>
        <begin position="238"/>
        <end position="259"/>
    </location>
</feature>
<reference evidence="2" key="1">
    <citation type="submission" date="2023-03" db="EMBL/GenBank/DDBJ databases">
        <title>Actinoallomurus iriomotensis NBRC 103681.</title>
        <authorList>
            <person name="Ichikawa N."/>
            <person name="Sato H."/>
            <person name="Tonouchi N."/>
        </authorList>
    </citation>
    <scope>NUCLEOTIDE SEQUENCE</scope>
    <source>
        <strain evidence="2">NBRC 103681</strain>
    </source>
</reference>
<sequence>MRLLKSWKFYTAIACTIFVGAYFQAIDHTFLSGRSAGTLRFLNCPVIWWGRIGKFLQFLAGLLALLDVVEPDDLRALGRKAKAIRTGLMRNLSDAVAVESLLAKEAFLRQLITETNSIESVPDMPSITYTYLRKDGVESLPPASPYSMEDYRALRSRFSRERQLNHDCTRKDHQDVCEQQRHFLDRLIRDLFLDRLEESDAELLRRKGKEDGSGIVALYVILLGAMLIFALVGHAPGYAVISVLIACIVVPPLFFRAGVMHRVLYWMLERAAGLVASLLDKPKPDHGLRWAGIFLFLVGFWLDFFSS</sequence>
<feature type="transmembrane region" description="Helical" evidence="1">
    <location>
        <begin position="7"/>
        <end position="26"/>
    </location>
</feature>
<organism evidence="2 3">
    <name type="scientific">Actinoallomurus iriomotensis</name>
    <dbReference type="NCBI Taxonomy" id="478107"/>
    <lineage>
        <taxon>Bacteria</taxon>
        <taxon>Bacillati</taxon>
        <taxon>Actinomycetota</taxon>
        <taxon>Actinomycetes</taxon>
        <taxon>Streptosporangiales</taxon>
        <taxon>Thermomonosporaceae</taxon>
        <taxon>Actinoallomurus</taxon>
    </lineage>
</organism>
<name>A0A9W6VPP3_9ACTN</name>
<dbReference type="AlphaFoldDB" id="A0A9W6VPP3"/>
<comment type="caution">
    <text evidence="2">The sequence shown here is derived from an EMBL/GenBank/DDBJ whole genome shotgun (WGS) entry which is preliminary data.</text>
</comment>
<feature type="transmembrane region" description="Helical" evidence="1">
    <location>
        <begin position="214"/>
        <end position="232"/>
    </location>
</feature>
<accession>A0A9W6VPP3</accession>
<gene>
    <name evidence="2" type="ORF">Airi01_041720</name>
</gene>
<dbReference type="RefSeq" id="WP_285623484.1">
    <property type="nucleotide sequence ID" value="NZ_BSTJ01000004.1"/>
</dbReference>
<evidence type="ECO:0000313" key="2">
    <source>
        <dbReference type="EMBL" id="GLY75905.1"/>
    </source>
</evidence>